<reference evidence="5" key="1">
    <citation type="journal article" date="2008" name="Nat. Genet.">
        <title>The Pristionchus pacificus genome provides a unique perspective on nematode lifestyle and parasitism.</title>
        <authorList>
            <person name="Dieterich C."/>
            <person name="Clifton S.W."/>
            <person name="Schuster L.N."/>
            <person name="Chinwalla A."/>
            <person name="Delehaunty K."/>
            <person name="Dinkelacker I."/>
            <person name="Fulton L."/>
            <person name="Fulton R."/>
            <person name="Godfrey J."/>
            <person name="Minx P."/>
            <person name="Mitreva M."/>
            <person name="Roeseler W."/>
            <person name="Tian H."/>
            <person name="Witte H."/>
            <person name="Yang S.P."/>
            <person name="Wilson R.K."/>
            <person name="Sommer R.J."/>
        </authorList>
    </citation>
    <scope>NUCLEOTIDE SEQUENCE [LARGE SCALE GENOMIC DNA]</scope>
    <source>
        <strain evidence="5">PS312</strain>
    </source>
</reference>
<dbReference type="AlphaFoldDB" id="A0A2A6BIE1"/>
<dbReference type="Proteomes" id="UP000005239">
    <property type="component" value="Unassembled WGS sequence"/>
</dbReference>
<accession>A0A8R1UGS8</accession>
<keyword evidence="3" id="KW-0472">Membrane</keyword>
<keyword evidence="1" id="KW-1015">Disulfide bond</keyword>
<proteinExistence type="predicted"/>
<dbReference type="InterPro" id="IPR050316">
    <property type="entry name" value="Tyrosinase/Hemocyanin"/>
</dbReference>
<accession>A0A2A6BIE1</accession>
<feature type="compositionally biased region" description="Basic and acidic residues" evidence="2">
    <location>
        <begin position="14"/>
        <end position="23"/>
    </location>
</feature>
<dbReference type="PROSITE" id="PS00497">
    <property type="entry name" value="TYROSINASE_1"/>
    <property type="match status" value="1"/>
</dbReference>
<dbReference type="Pfam" id="PF01549">
    <property type="entry name" value="ShK"/>
    <property type="match status" value="2"/>
</dbReference>
<reference evidence="4" key="2">
    <citation type="submission" date="2022-06" db="UniProtKB">
        <authorList>
            <consortium name="EnsemblMetazoa"/>
        </authorList>
    </citation>
    <scope>IDENTIFICATION</scope>
    <source>
        <strain evidence="4">PS312</strain>
    </source>
</reference>
<dbReference type="EnsemblMetazoa" id="PPA24592.1">
    <property type="protein sequence ID" value="PPA24592.1"/>
    <property type="gene ID" value="WBGene00114146"/>
</dbReference>
<dbReference type="PANTHER" id="PTHR11474:SF84">
    <property type="entry name" value="SHKT DOMAIN-CONTAINING PROTEIN"/>
    <property type="match status" value="1"/>
</dbReference>
<feature type="compositionally biased region" description="Basic and acidic residues" evidence="2">
    <location>
        <begin position="30"/>
        <end position="55"/>
    </location>
</feature>
<keyword evidence="3" id="KW-1133">Transmembrane helix</keyword>
<dbReference type="InterPro" id="IPR002227">
    <property type="entry name" value="Tyrosinase_Cu-bd"/>
</dbReference>
<evidence type="ECO:0000313" key="5">
    <source>
        <dbReference type="Proteomes" id="UP000005239"/>
    </source>
</evidence>
<keyword evidence="3" id="KW-0812">Transmembrane</keyword>
<sequence length="840" mass="94380">MSRVSPTCINAAVSERRREEHSPHSVHYLDPIDDKVEGTETEKKEGGAEKVDGEGIKPVAGDAGATHSATLPKLTGAVPRPTVTMRLSSLLTALAVFVLQIVAVRAQMDGMNMSAVEDITKKVAQIPEMNRTRPVAVKPLATMAPLIKQALFPDWKAPPRDCSDAPNKDIFHTCMMNREMDQMTRSRLRRQAQLLARAGGGRGASPLSPSIATAARRQAIMRRRLQNRVTVAPTPTTATQTNNINVEDSRIDGAPNWQQPVPVPMFARGQTAYHPYDCMTLQCVCPFFQGQMRNGTCYLQQGNGQPLLMAYRKEYRMMSDNERNRWHNALNTLKRNGVYDQLSRQHLEVGVGSGAHSGPGFLTWHREYLKRVELALRMVDPGVAIPYWDSVMDNYLPDPRDSIMFTNMFAGETDGWGNVVQGPFAYWPTLEGRGTILRNLGQEGSLFTEAQINNVVAQNDIEYVMAYTAPLDSCPFPNNYGAVEYVHSNVHLWIGGDMKPPSTSANEPIFFMHHSFVDYMWELWRQLKQPRWFRETAYAPDIGTCANPLHFSYANMRPFPYLLNRDGLSNSYTDQMYRYAPRPTCSMAQPTCGSPYLFCDTRGYPHCVAKARITNFSNLLNFQHGYEGFNSCYMGRCWFGRCVQAPAQFRFARKARTAVLDGRNVTTAPITALPLTTAARVSVKPYRRVANPPQKMAAPLFVDCYNRHPCCDSWSDNGMCGDEPEWMSQYCQASCEVCAPGYKKTDECADRHPSCTPFRKVGMCLGASSPFMQENCRASCGWCTQAKKDVCYQKGEVIKIPAEKVVVNSIRYSFDKDAERKQAALEQAVRRRARRGARHD</sequence>
<dbReference type="GO" id="GO:0004503">
    <property type="term" value="F:tyrosinase activity"/>
    <property type="evidence" value="ECO:0000318"/>
    <property type="project" value="GO_Central"/>
</dbReference>
<feature type="transmembrane region" description="Helical" evidence="3">
    <location>
        <begin position="83"/>
        <end position="103"/>
    </location>
</feature>
<feature type="region of interest" description="Disordered" evidence="2">
    <location>
        <begin position="1"/>
        <end position="56"/>
    </location>
</feature>
<gene>
    <name evidence="4" type="primary">WBGene00114146</name>
</gene>
<dbReference type="PRINTS" id="PR00092">
    <property type="entry name" value="TYROSINASE"/>
</dbReference>
<dbReference type="Pfam" id="PF00264">
    <property type="entry name" value="Tyrosinase"/>
    <property type="match status" value="1"/>
</dbReference>
<evidence type="ECO:0000256" key="2">
    <source>
        <dbReference type="SAM" id="MobiDB-lite"/>
    </source>
</evidence>
<evidence type="ECO:0000256" key="3">
    <source>
        <dbReference type="SAM" id="Phobius"/>
    </source>
</evidence>
<comment type="caution">
    <text evidence="1">Lacks conserved residue(s) required for the propagation of feature annotation.</text>
</comment>
<name>A0A2A6BIE1_PRIPA</name>
<feature type="disulfide bond" evidence="1">
    <location>
        <begin position="704"/>
        <end position="738"/>
    </location>
</feature>
<dbReference type="InterPro" id="IPR003582">
    <property type="entry name" value="ShKT_dom"/>
</dbReference>
<dbReference type="InterPro" id="IPR008922">
    <property type="entry name" value="Di-copper_centre_dom_sf"/>
</dbReference>
<dbReference type="SMART" id="SM00254">
    <property type="entry name" value="ShKT"/>
    <property type="match status" value="2"/>
</dbReference>
<keyword evidence="5" id="KW-1185">Reference proteome</keyword>
<evidence type="ECO:0000256" key="1">
    <source>
        <dbReference type="PROSITE-ProRule" id="PRU01005"/>
    </source>
</evidence>
<protein>
    <submittedName>
        <fullName evidence="4">Tyr-2</fullName>
    </submittedName>
</protein>
<dbReference type="SUPFAM" id="SSF48056">
    <property type="entry name" value="Di-copper centre-containing domain"/>
    <property type="match status" value="1"/>
</dbReference>
<dbReference type="PANTHER" id="PTHR11474">
    <property type="entry name" value="TYROSINASE FAMILY MEMBER"/>
    <property type="match status" value="1"/>
</dbReference>
<organism evidence="4 5">
    <name type="scientific">Pristionchus pacificus</name>
    <name type="common">Parasitic nematode worm</name>
    <dbReference type="NCBI Taxonomy" id="54126"/>
    <lineage>
        <taxon>Eukaryota</taxon>
        <taxon>Metazoa</taxon>
        <taxon>Ecdysozoa</taxon>
        <taxon>Nematoda</taxon>
        <taxon>Chromadorea</taxon>
        <taxon>Rhabditida</taxon>
        <taxon>Rhabditina</taxon>
        <taxon>Diplogasteromorpha</taxon>
        <taxon>Diplogasteroidea</taxon>
        <taxon>Neodiplogasteridae</taxon>
        <taxon>Pristionchus</taxon>
    </lineage>
</organism>
<evidence type="ECO:0000313" key="4">
    <source>
        <dbReference type="EnsemblMetazoa" id="PPA24592.1"/>
    </source>
</evidence>
<dbReference type="PROSITE" id="PS51670">
    <property type="entry name" value="SHKT"/>
    <property type="match status" value="2"/>
</dbReference>
<dbReference type="Gene3D" id="1.10.1280.10">
    <property type="entry name" value="Di-copper center containing domain from catechol oxidase"/>
    <property type="match status" value="1"/>
</dbReference>